<comment type="similarity">
    <text evidence="2">Belongs to the NEMP family.</text>
</comment>
<dbReference type="PANTHER" id="PTHR13598">
    <property type="entry name" value="AT07567P-RELATED"/>
    <property type="match status" value="1"/>
</dbReference>
<feature type="transmembrane region" description="Helical" evidence="10">
    <location>
        <begin position="93"/>
        <end position="115"/>
    </location>
</feature>
<keyword evidence="4" id="KW-0732">Signal</keyword>
<evidence type="ECO:0000256" key="4">
    <source>
        <dbReference type="ARBA" id="ARBA00022729"/>
    </source>
</evidence>
<protein>
    <submittedName>
        <fullName evidence="11">Uncharacterized protein</fullName>
    </submittedName>
</protein>
<dbReference type="EMBL" id="QUSZ01005655">
    <property type="protein sequence ID" value="RHY08798.1"/>
    <property type="molecule type" value="Genomic_DNA"/>
</dbReference>
<dbReference type="GO" id="GO:0005637">
    <property type="term" value="C:nuclear inner membrane"/>
    <property type="evidence" value="ECO:0007669"/>
    <property type="project" value="UniProtKB-SubCell"/>
</dbReference>
<evidence type="ECO:0000313" key="12">
    <source>
        <dbReference type="Proteomes" id="UP000265427"/>
    </source>
</evidence>
<dbReference type="PANTHER" id="PTHR13598:SF1">
    <property type="entry name" value="AT07567P-RELATED"/>
    <property type="match status" value="1"/>
</dbReference>
<comment type="subcellular location">
    <subcellularLocation>
        <location evidence="1">Nucleus inner membrane</location>
        <topology evidence="1">Multi-pass membrane protein</topology>
        <orientation evidence="1">Nucleoplasmic side</orientation>
    </subcellularLocation>
</comment>
<feature type="region of interest" description="Disordered" evidence="9">
    <location>
        <begin position="983"/>
        <end position="1029"/>
    </location>
</feature>
<feature type="transmembrane region" description="Helical" evidence="10">
    <location>
        <begin position="37"/>
        <end position="57"/>
    </location>
</feature>
<feature type="region of interest" description="Disordered" evidence="9">
    <location>
        <begin position="1513"/>
        <end position="1536"/>
    </location>
</feature>
<evidence type="ECO:0000256" key="5">
    <source>
        <dbReference type="ARBA" id="ARBA00022989"/>
    </source>
</evidence>
<proteinExistence type="inferred from homology"/>
<feature type="compositionally biased region" description="Polar residues" evidence="9">
    <location>
        <begin position="1003"/>
        <end position="1028"/>
    </location>
</feature>
<reference evidence="11 12" key="1">
    <citation type="submission" date="2018-08" db="EMBL/GenBank/DDBJ databases">
        <title>Aphanomyces genome sequencing and annotation.</title>
        <authorList>
            <person name="Minardi D."/>
            <person name="Oidtmann B."/>
            <person name="Van Der Giezen M."/>
            <person name="Studholme D.J."/>
        </authorList>
    </citation>
    <scope>NUCLEOTIDE SEQUENCE [LARGE SCALE GENOMIC DNA]</scope>
    <source>
        <strain evidence="11 12">Kv</strain>
    </source>
</reference>
<name>A0A397ASI0_APHAT</name>
<dbReference type="Pfam" id="PF10225">
    <property type="entry name" value="NEMP"/>
    <property type="match status" value="1"/>
</dbReference>
<evidence type="ECO:0000256" key="9">
    <source>
        <dbReference type="SAM" id="MobiDB-lite"/>
    </source>
</evidence>
<evidence type="ECO:0000256" key="7">
    <source>
        <dbReference type="ARBA" id="ARBA00023242"/>
    </source>
</evidence>
<evidence type="ECO:0000256" key="8">
    <source>
        <dbReference type="SAM" id="Coils"/>
    </source>
</evidence>
<feature type="transmembrane region" description="Helical" evidence="10">
    <location>
        <begin position="127"/>
        <end position="147"/>
    </location>
</feature>
<evidence type="ECO:0000256" key="2">
    <source>
        <dbReference type="ARBA" id="ARBA00005748"/>
    </source>
</evidence>
<dbReference type="VEuPathDB" id="FungiDB:H257_12453"/>
<evidence type="ECO:0000256" key="1">
    <source>
        <dbReference type="ARBA" id="ARBA00004575"/>
    </source>
</evidence>
<evidence type="ECO:0000313" key="11">
    <source>
        <dbReference type="EMBL" id="RHY08798.1"/>
    </source>
</evidence>
<dbReference type="VEuPathDB" id="FungiDB:H257_12454"/>
<dbReference type="InterPro" id="IPR019358">
    <property type="entry name" value="NEMP_fam"/>
</dbReference>
<evidence type="ECO:0000256" key="10">
    <source>
        <dbReference type="SAM" id="Phobius"/>
    </source>
</evidence>
<dbReference type="VEuPathDB" id="FungiDB:H257_12451"/>
<keyword evidence="7" id="KW-0539">Nucleus</keyword>
<gene>
    <name evidence="11" type="ORF">DYB36_000132</name>
</gene>
<evidence type="ECO:0000256" key="3">
    <source>
        <dbReference type="ARBA" id="ARBA00022692"/>
    </source>
</evidence>
<dbReference type="PROSITE" id="PS51450">
    <property type="entry name" value="LRR"/>
    <property type="match status" value="1"/>
</dbReference>
<dbReference type="InterPro" id="IPR001611">
    <property type="entry name" value="Leu-rich_rpt"/>
</dbReference>
<comment type="caution">
    <text evidence="11">The sequence shown here is derived from an EMBL/GenBank/DDBJ whole genome shotgun (WGS) entry which is preliminary data.</text>
</comment>
<dbReference type="SUPFAM" id="SSF52058">
    <property type="entry name" value="L domain-like"/>
    <property type="match status" value="1"/>
</dbReference>
<keyword evidence="8" id="KW-0175">Coiled coil</keyword>
<organism evidence="11 12">
    <name type="scientific">Aphanomyces astaci</name>
    <name type="common">Crayfish plague agent</name>
    <dbReference type="NCBI Taxonomy" id="112090"/>
    <lineage>
        <taxon>Eukaryota</taxon>
        <taxon>Sar</taxon>
        <taxon>Stramenopiles</taxon>
        <taxon>Oomycota</taxon>
        <taxon>Saprolegniomycetes</taxon>
        <taxon>Saprolegniales</taxon>
        <taxon>Verrucalvaceae</taxon>
        <taxon>Aphanomyces</taxon>
    </lineage>
</organism>
<dbReference type="Gene3D" id="3.80.10.10">
    <property type="entry name" value="Ribonuclease Inhibitor"/>
    <property type="match status" value="1"/>
</dbReference>
<evidence type="ECO:0000256" key="6">
    <source>
        <dbReference type="ARBA" id="ARBA00023136"/>
    </source>
</evidence>
<sequence length="1536" mass="171536">MDWCCILRLVVSLQYVQNMGLGFALYFLSPLLAHSRLFHLVLGAAIGIVCSIALLLYQLYKQSQSTLRLLPGASFLQSASFLTTLAFPVTGLMLLPTLYSLLQWALGLLFTFWSSDQVFGVPHLGKFYFVFFGAVGMAFVWWFQWWAPPNAQDYATSSFQQPNDDDGDDDDVVVWRDLRRMEAEVRLHDLRLPDNQQRLARTLQLVAIMLLFQSTSSTLISTVVVAVALLWSVLEAVYAHLYFWYWSETPGLHSTLISTDEYVAQGKTETEKALAALRQHLKDHPTVAESVREDHEVRLRRFMHGKDHMDATGKAKKDASQRSKAGARRWWGDVVANDVQRRLDEAEAQLREEAKLIDRLTRENQSKQEHIQSMEAAMANEIEKHDAIMQVFKDRELTQKQDAEHCIEVSANANATETNQSHNDEIHAMRVDMFNHKMALEQSLQELDAQYLKKAFNAMADESKVDVFVCSVFVTSELKDEAKTLRSLYDQTQYAWTLVLMKLPDEALLRGRSKAPLDDVEVLYLSGCALDGLANLDACVRLHSLHVAHNRLVDIAGLRSLRTLWHINLSYNPRLHDLSPLADFPALGFLSLEHGTFTFDDVAVLRDMHIADLRLRGNPALMLVVGQDADKDVSTYRLKTVALLPNVWALDGHYITTDHRLVALDTFGEFEYATTQGRTDRYGSTAMTWQLLLPPSNPLADHLVHLVNHEPTSHRILRESYRLKALLHMYNHLSTHANAHLYLAPKSSAAAGGSKPWPVVPADDILRMPPRARLNLAILLAATLDFPSLPPFLLLEATTINLVGHLDPANIRAILDAPPYVATALLFCLGEQGLKDNLSLPENDRKLWSSLPVVLSTFVDAKSIDFMDPITDDQTQLFTRRCCYAVILLSRAPSFPTHGVDTSSSVASAVATALQPLLDKAKMRVQDLFPDAAGGMSAWIGIQKRLDGIRSGHPGQLPWNKPSNDRTNGSIKYPRPWATPAIAANHDSNEDEPGNLNPLEPQQAPSEPTRTLLPTTNSMNLHSRSSPQLLHDASSVKRAKLHRDAHGYHKEGVPRAFGVPNMDLSAQEVIAATAAVSMGNPSLHRSASKPVELFATNATWNANYVLAPPALVHAQNVWMDKNQQQTDGWSRMGDLPTHSIDATTHLVAQSRPLGPTRARAVMHVTTSHVRKESIMVENEEDGNQPHDEAQQVRHDNDGQMMQLLQRDLAMLLGKAPATTDDTPSRSCFMTQSSYHPKLLPSATRNQEISSTISQPRVSPFQLDIAPVTTATAAKPVKKAGFKTWHAVPAKSQLIISSPSSHPPPIMPTNMRGKKSPSLQKSFTTDVASYAALPSLPSSPSSSKTLRSALLPRSASLPPFSNFPMSLHIDTDDSIPRVRWNENDHRFHYTVPVAEQPGKEGYVILHEVGPNERSVRVHPFPTLLMVWWVDGECMFSGALLSPKDKSRLTDMKTANDLIHDLEVAKKYRDTIKFLEHKRSNHKSNKELYDERATSQGDVVTNQALVHEKKPLAKQVVSKAQPHVTHQRQLKQPANKSF</sequence>
<dbReference type="InterPro" id="IPR032675">
    <property type="entry name" value="LRR_dom_sf"/>
</dbReference>
<keyword evidence="3 10" id="KW-0812">Transmembrane</keyword>
<keyword evidence="5 10" id="KW-1133">Transmembrane helix</keyword>
<feature type="coiled-coil region" evidence="8">
    <location>
        <begin position="336"/>
        <end position="377"/>
    </location>
</feature>
<accession>A0A397ASI0</accession>
<dbReference type="Proteomes" id="UP000265427">
    <property type="component" value="Unassembled WGS sequence"/>
</dbReference>
<keyword evidence="6 10" id="KW-0472">Membrane</keyword>